<comment type="caution">
    <text evidence="1">The sequence shown here is derived from an EMBL/GenBank/DDBJ whole genome shotgun (WGS) entry which is preliminary data.</text>
</comment>
<evidence type="ECO:0000313" key="1">
    <source>
        <dbReference type="EMBL" id="KAG0500773.1"/>
    </source>
</evidence>
<proteinExistence type="predicted"/>
<dbReference type="PANTHER" id="PTHR15852:SF52">
    <property type="entry name" value="THYLAKOID LUMENAL P17.1 PROTEIN"/>
    <property type="match status" value="1"/>
</dbReference>
<name>A0A835S1E6_VANPL</name>
<dbReference type="AlphaFoldDB" id="A0A835S1E6"/>
<gene>
    <name evidence="1" type="ORF">HPP92_000845</name>
</gene>
<evidence type="ECO:0000313" key="2">
    <source>
        <dbReference type="Proteomes" id="UP000639772"/>
    </source>
</evidence>
<dbReference type="PANTHER" id="PTHR15852">
    <property type="entry name" value="PLASTID TRANSCRIPTIONALLY ACTIVE PROTEIN"/>
    <property type="match status" value="1"/>
</dbReference>
<organism evidence="1 2">
    <name type="scientific">Vanilla planifolia</name>
    <name type="common">Vanilla</name>
    <dbReference type="NCBI Taxonomy" id="51239"/>
    <lineage>
        <taxon>Eukaryota</taxon>
        <taxon>Viridiplantae</taxon>
        <taxon>Streptophyta</taxon>
        <taxon>Embryophyta</taxon>
        <taxon>Tracheophyta</taxon>
        <taxon>Spermatophyta</taxon>
        <taxon>Magnoliopsida</taxon>
        <taxon>Liliopsida</taxon>
        <taxon>Asparagales</taxon>
        <taxon>Orchidaceae</taxon>
        <taxon>Vanilloideae</taxon>
        <taxon>Vanilleae</taxon>
        <taxon>Vanilla</taxon>
    </lineage>
</organism>
<reference evidence="1 2" key="1">
    <citation type="journal article" date="2020" name="Nat. Food">
        <title>A phased Vanilla planifolia genome enables genetic improvement of flavour and production.</title>
        <authorList>
            <person name="Hasing T."/>
            <person name="Tang H."/>
            <person name="Brym M."/>
            <person name="Khazi F."/>
            <person name="Huang T."/>
            <person name="Chambers A.H."/>
        </authorList>
    </citation>
    <scope>NUCLEOTIDE SEQUENCE [LARGE SCALE GENOMIC DNA]</scope>
    <source>
        <tissue evidence="1">Leaf</tissue>
    </source>
</reference>
<dbReference type="Proteomes" id="UP000639772">
    <property type="component" value="Chromosome 1"/>
</dbReference>
<sequence length="155" mass="16281">MGPFSSPLCCASPPLSFSHLSPLLLLPSPSLHLLSTKKLDTLTQALLQPPATTRRTHGLICGYSAQLYGADKTIDTQTLLVSGSVIAAIALSLFLGLKGDPLPCDRCSGNGGIKCVFCIDGKMKQEMGLINCRVCKGAGLILCKKCGGSGYSRRL</sequence>
<dbReference type="OrthoDB" id="542764at2759"/>
<dbReference type="EMBL" id="JADCNM010000001">
    <property type="protein sequence ID" value="KAG0500773.1"/>
    <property type="molecule type" value="Genomic_DNA"/>
</dbReference>
<protein>
    <submittedName>
        <fullName evidence="1">Uncharacterized protein</fullName>
    </submittedName>
</protein>
<accession>A0A835S1E6</accession>